<dbReference type="CDD" id="cd00761">
    <property type="entry name" value="Glyco_tranf_GTA_type"/>
    <property type="match status" value="1"/>
</dbReference>
<dbReference type="Pfam" id="PF00535">
    <property type="entry name" value="Glycos_transf_2"/>
    <property type="match status" value="1"/>
</dbReference>
<evidence type="ECO:0000313" key="2">
    <source>
        <dbReference type="EMBL" id="TDB98159.1"/>
    </source>
</evidence>
<reference evidence="2 3" key="1">
    <citation type="submission" date="2019-02" db="EMBL/GenBank/DDBJ databases">
        <title>Draft genome sequences of novel Actinobacteria.</title>
        <authorList>
            <person name="Sahin N."/>
            <person name="Ay H."/>
            <person name="Saygin H."/>
        </authorList>
    </citation>
    <scope>NUCLEOTIDE SEQUENCE [LARGE SCALE GENOMIC DNA]</scope>
    <source>
        <strain evidence="2 3">JCM 30529</strain>
    </source>
</reference>
<dbReference type="EMBL" id="SMKE01000209">
    <property type="protein sequence ID" value="TDB98159.1"/>
    <property type="molecule type" value="Genomic_DNA"/>
</dbReference>
<dbReference type="InterPro" id="IPR001173">
    <property type="entry name" value="Glyco_trans_2-like"/>
</dbReference>
<proteinExistence type="predicted"/>
<evidence type="ECO:0000313" key="3">
    <source>
        <dbReference type="Proteomes" id="UP000295626"/>
    </source>
</evidence>
<keyword evidence="3" id="KW-1185">Reference proteome</keyword>
<dbReference type="Proteomes" id="UP000295626">
    <property type="component" value="Unassembled WGS sequence"/>
</dbReference>
<gene>
    <name evidence="2" type="ORF">E1091_07945</name>
</gene>
<name>A0ABY2DIQ1_9ACTN</name>
<dbReference type="SUPFAM" id="SSF53448">
    <property type="entry name" value="Nucleotide-diphospho-sugar transferases"/>
    <property type="match status" value="1"/>
</dbReference>
<sequence length="286" mass="31902">MPNGTIGVVTLTRHRPHLLRRAMASVRAQDFPGEIEHVVVVDDDPDSVPVVEAAPVRPGLRRVAHLVSRGPAERDEPPGDKRYVYPRLSRLFNTGARLSTADWIAFLDDDNEFEPDHLSSLYACARGVGAEAVHSGRTIWCADGTPYTEEVWHTAPNRGEGERIFELMCARGVRIRGTNVLLDRADPVLPATLRTSTVMQPEDPVLLVDQSVWLIRRELLLRLPIPETFTEDDHAKNAAPDDKLLEVLLRDGVRLHTTGRPTVRYYLGGVSNHHRRDPTTTGTARS</sequence>
<accession>A0ABY2DIQ1</accession>
<dbReference type="PANTHER" id="PTHR22916">
    <property type="entry name" value="GLYCOSYLTRANSFERASE"/>
    <property type="match status" value="1"/>
</dbReference>
<evidence type="ECO:0000259" key="1">
    <source>
        <dbReference type="Pfam" id="PF00535"/>
    </source>
</evidence>
<organism evidence="2 3">
    <name type="scientific">Micromonospora fluostatini</name>
    <dbReference type="NCBI Taxonomy" id="1629071"/>
    <lineage>
        <taxon>Bacteria</taxon>
        <taxon>Bacillati</taxon>
        <taxon>Actinomycetota</taxon>
        <taxon>Actinomycetes</taxon>
        <taxon>Micromonosporales</taxon>
        <taxon>Micromonosporaceae</taxon>
        <taxon>Micromonospora</taxon>
    </lineage>
</organism>
<dbReference type="PANTHER" id="PTHR22916:SF3">
    <property type="entry name" value="UDP-GLCNAC:BETAGAL BETA-1,3-N-ACETYLGLUCOSAMINYLTRANSFERASE-LIKE PROTEIN 1"/>
    <property type="match status" value="1"/>
</dbReference>
<protein>
    <submittedName>
        <fullName evidence="2">Glycosyltransferase</fullName>
    </submittedName>
</protein>
<feature type="domain" description="Glycosyltransferase 2-like" evidence="1">
    <location>
        <begin position="88"/>
        <end position="153"/>
    </location>
</feature>
<comment type="caution">
    <text evidence="2">The sequence shown here is derived from an EMBL/GenBank/DDBJ whole genome shotgun (WGS) entry which is preliminary data.</text>
</comment>
<dbReference type="InterPro" id="IPR029044">
    <property type="entry name" value="Nucleotide-diphossugar_trans"/>
</dbReference>
<dbReference type="Gene3D" id="3.90.550.10">
    <property type="entry name" value="Spore Coat Polysaccharide Biosynthesis Protein SpsA, Chain A"/>
    <property type="match status" value="1"/>
</dbReference>